<evidence type="ECO:0000313" key="3">
    <source>
        <dbReference type="EMBL" id="JAG02646.1"/>
    </source>
</evidence>
<evidence type="ECO:0000313" key="7">
    <source>
        <dbReference type="EMBL" id="JAG29130.1"/>
    </source>
</evidence>
<evidence type="ECO:0000313" key="2">
    <source>
        <dbReference type="EMBL" id="JAG02643.1"/>
    </source>
</evidence>
<dbReference type="InterPro" id="IPR036305">
    <property type="entry name" value="RGS_sf"/>
</dbReference>
<dbReference type="Gene3D" id="1.10.167.10">
    <property type="entry name" value="Regulator of G-protein Signalling 4, domain 2"/>
    <property type="match status" value="1"/>
</dbReference>
<sequence>MDCVSQPCGGCQAGERLSDVNVWTTDISKVLNSPRARKKFHEFISTKKLEEAEQTLHLWEQIDKIQRKKRERNDLPRNALLRAYKHLYDYAEEYINFDEAEMRQLRRLTKSCSPEVEDEILEMAKQSAQKLLSDDHRHFSSHLWNQLGR</sequence>
<dbReference type="EMBL" id="GBHO01040952">
    <property type="protein sequence ID" value="JAG02652.1"/>
    <property type="molecule type" value="Transcribed_RNA"/>
</dbReference>
<dbReference type="InterPro" id="IPR016137">
    <property type="entry name" value="RGS"/>
</dbReference>
<dbReference type="EMBL" id="GBHO01040950">
    <property type="protein sequence ID" value="JAG02654.1"/>
    <property type="molecule type" value="Transcribed_RNA"/>
</dbReference>
<dbReference type="AlphaFoldDB" id="A0A0A9W844"/>
<dbReference type="EMBL" id="GBHO01014479">
    <property type="protein sequence ID" value="JAG29125.1"/>
    <property type="molecule type" value="Transcribed_RNA"/>
</dbReference>
<protein>
    <recommendedName>
        <fullName evidence="1">RGS domain-containing protein</fullName>
    </recommendedName>
</protein>
<feature type="domain" description="RGS" evidence="1">
    <location>
        <begin position="26"/>
        <end position="89"/>
    </location>
</feature>
<evidence type="ECO:0000313" key="5">
    <source>
        <dbReference type="EMBL" id="JAG02654.1"/>
    </source>
</evidence>
<dbReference type="EMBL" id="GBHO01040958">
    <property type="protein sequence ID" value="JAG02646.1"/>
    <property type="molecule type" value="Transcribed_RNA"/>
</dbReference>
<dbReference type="EMBL" id="GBHO01014474">
    <property type="protein sequence ID" value="JAG29130.1"/>
    <property type="molecule type" value="Transcribed_RNA"/>
</dbReference>
<evidence type="ECO:0000313" key="8">
    <source>
        <dbReference type="EMBL" id="JAG49409.1"/>
    </source>
</evidence>
<dbReference type="EMBL" id="GBRD01016417">
    <property type="protein sequence ID" value="JAG49409.1"/>
    <property type="molecule type" value="Transcribed_RNA"/>
</dbReference>
<name>A0A0A9W844_LYGHE</name>
<evidence type="ECO:0000313" key="6">
    <source>
        <dbReference type="EMBL" id="JAG29125.1"/>
    </source>
</evidence>
<evidence type="ECO:0000313" key="4">
    <source>
        <dbReference type="EMBL" id="JAG02652.1"/>
    </source>
</evidence>
<reference evidence="2" key="1">
    <citation type="journal article" date="2014" name="PLoS ONE">
        <title>Transcriptome-Based Identification of ABC Transporters in the Western Tarnished Plant Bug Lygus hesperus.</title>
        <authorList>
            <person name="Hull J.J."/>
            <person name="Chaney K."/>
            <person name="Geib S.M."/>
            <person name="Fabrick J.A."/>
            <person name="Brent C.S."/>
            <person name="Walsh D."/>
            <person name="Lavine L.C."/>
        </authorList>
    </citation>
    <scope>NUCLEOTIDE SEQUENCE</scope>
</reference>
<reference evidence="2" key="2">
    <citation type="submission" date="2014-07" db="EMBL/GenBank/DDBJ databases">
        <authorList>
            <person name="Hull J."/>
        </authorList>
    </citation>
    <scope>NUCLEOTIDE SEQUENCE</scope>
</reference>
<dbReference type="PROSITE" id="PS50132">
    <property type="entry name" value="RGS"/>
    <property type="match status" value="1"/>
</dbReference>
<accession>A0A0A9W844</accession>
<proteinExistence type="predicted"/>
<dbReference type="EMBL" id="GBHO01040961">
    <property type="protein sequence ID" value="JAG02643.1"/>
    <property type="molecule type" value="Transcribed_RNA"/>
</dbReference>
<organism evidence="2">
    <name type="scientific">Lygus hesperus</name>
    <name type="common">Western plant bug</name>
    <dbReference type="NCBI Taxonomy" id="30085"/>
    <lineage>
        <taxon>Eukaryota</taxon>
        <taxon>Metazoa</taxon>
        <taxon>Ecdysozoa</taxon>
        <taxon>Arthropoda</taxon>
        <taxon>Hexapoda</taxon>
        <taxon>Insecta</taxon>
        <taxon>Pterygota</taxon>
        <taxon>Neoptera</taxon>
        <taxon>Paraneoptera</taxon>
        <taxon>Hemiptera</taxon>
        <taxon>Heteroptera</taxon>
        <taxon>Panheteroptera</taxon>
        <taxon>Cimicomorpha</taxon>
        <taxon>Miridae</taxon>
        <taxon>Mirini</taxon>
        <taxon>Lygus</taxon>
    </lineage>
</organism>
<gene>
    <name evidence="6" type="ORF">CM83_39095</name>
    <name evidence="3" type="ORF">CM83_39098</name>
    <name evidence="2" type="ORF">CM83_39101</name>
    <name evidence="7" type="ORF">CM83_39104</name>
    <name evidence="5" type="ORF">CM83_39107</name>
    <name evidence="4" type="ORF">CM83_39110</name>
</gene>
<dbReference type="InterPro" id="IPR044926">
    <property type="entry name" value="RGS_subdomain_2"/>
</dbReference>
<dbReference type="SUPFAM" id="SSF48097">
    <property type="entry name" value="Regulator of G-protein signaling, RGS"/>
    <property type="match status" value="1"/>
</dbReference>
<reference evidence="8" key="3">
    <citation type="submission" date="2014-09" db="EMBL/GenBank/DDBJ databases">
        <authorList>
            <person name="Magalhaes I.L.F."/>
            <person name="Oliveira U."/>
            <person name="Santos F.R."/>
            <person name="Vidigal T.H.D.A."/>
            <person name="Brescovit A.D."/>
            <person name="Santos A.J."/>
        </authorList>
    </citation>
    <scope>NUCLEOTIDE SEQUENCE</scope>
</reference>
<evidence type="ECO:0000259" key="1">
    <source>
        <dbReference type="PROSITE" id="PS50132"/>
    </source>
</evidence>